<gene>
    <name evidence="5" type="ORF">FHR98_000775</name>
</gene>
<dbReference type="InterPro" id="IPR016166">
    <property type="entry name" value="FAD-bd_PCMH"/>
</dbReference>
<dbReference type="EMBL" id="JACHXA010000002">
    <property type="protein sequence ID" value="MBB3064503.1"/>
    <property type="molecule type" value="Genomic_DNA"/>
</dbReference>
<feature type="domain" description="FAD-binding PCMH-type" evidence="4">
    <location>
        <begin position="1"/>
        <end position="177"/>
    </location>
</feature>
<keyword evidence="3" id="KW-0560">Oxidoreductase</keyword>
<evidence type="ECO:0000256" key="2">
    <source>
        <dbReference type="ARBA" id="ARBA00022827"/>
    </source>
</evidence>
<name>A0A839SU99_9PROT</name>
<evidence type="ECO:0000259" key="4">
    <source>
        <dbReference type="PROSITE" id="PS51387"/>
    </source>
</evidence>
<proteinExistence type="predicted"/>
<dbReference type="SUPFAM" id="SSF56176">
    <property type="entry name" value="FAD-binding/transporter-associated domain-like"/>
    <property type="match status" value="1"/>
</dbReference>
<dbReference type="InterPro" id="IPR051312">
    <property type="entry name" value="Diverse_Substr_Oxidored"/>
</dbReference>
<dbReference type="RefSeq" id="WP_183415324.1">
    <property type="nucleotide sequence ID" value="NZ_JACHXA010000002.1"/>
</dbReference>
<dbReference type="Gene3D" id="3.30.465.10">
    <property type="match status" value="1"/>
</dbReference>
<dbReference type="AlphaFoldDB" id="A0A839SU99"/>
<evidence type="ECO:0000313" key="6">
    <source>
        <dbReference type="Proteomes" id="UP000581135"/>
    </source>
</evidence>
<accession>A0A839SU99</accession>
<dbReference type="InterPro" id="IPR016167">
    <property type="entry name" value="FAD-bd_PCMH_sub1"/>
</dbReference>
<dbReference type="SUPFAM" id="SSF55447">
    <property type="entry name" value="CO dehydrogenase flavoprotein C-terminal domain-like"/>
    <property type="match status" value="1"/>
</dbReference>
<dbReference type="InterPro" id="IPR036318">
    <property type="entry name" value="FAD-bd_PCMH-like_sf"/>
</dbReference>
<dbReference type="InterPro" id="IPR036683">
    <property type="entry name" value="CO_DH_flav_C_dom_sf"/>
</dbReference>
<dbReference type="InterPro" id="IPR002346">
    <property type="entry name" value="Mopterin_DH_FAD-bd"/>
</dbReference>
<dbReference type="Gene3D" id="3.30.43.10">
    <property type="entry name" value="Uridine Diphospho-n-acetylenolpyruvylglucosamine Reductase, domain 2"/>
    <property type="match status" value="1"/>
</dbReference>
<dbReference type="PANTHER" id="PTHR42659:SF2">
    <property type="entry name" value="XANTHINE DEHYDROGENASE SUBUNIT C-RELATED"/>
    <property type="match status" value="1"/>
</dbReference>
<dbReference type="GO" id="GO:0071949">
    <property type="term" value="F:FAD binding"/>
    <property type="evidence" value="ECO:0007669"/>
    <property type="project" value="InterPro"/>
</dbReference>
<dbReference type="Gene3D" id="3.30.390.50">
    <property type="entry name" value="CO dehydrogenase flavoprotein, C-terminal domain"/>
    <property type="match status" value="1"/>
</dbReference>
<dbReference type="InterPro" id="IPR016169">
    <property type="entry name" value="FAD-bd_PCMH_sub2"/>
</dbReference>
<keyword evidence="2" id="KW-0274">FAD</keyword>
<dbReference type="Pfam" id="PF00941">
    <property type="entry name" value="FAD_binding_5"/>
    <property type="match status" value="1"/>
</dbReference>
<reference evidence="5 6" key="1">
    <citation type="submission" date="2020-08" db="EMBL/GenBank/DDBJ databases">
        <title>Genomic Encyclopedia of Type Strains, Phase III (KMG-III): the genomes of soil and plant-associated and newly described type strains.</title>
        <authorList>
            <person name="Whitman W."/>
        </authorList>
    </citation>
    <scope>NUCLEOTIDE SEQUENCE [LARGE SCALE GENOMIC DNA]</scope>
    <source>
        <strain evidence="5 6">CECT 8803</strain>
    </source>
</reference>
<dbReference type="SMART" id="SM01092">
    <property type="entry name" value="CO_deh_flav_C"/>
    <property type="match status" value="1"/>
</dbReference>
<keyword evidence="6" id="KW-1185">Reference proteome</keyword>
<sequence length="288" mass="31712">MKAADFIYHRPDSIDETVGLLDDYAGNARILAGGQSIIPMMNLRLWRPSALIDIERLAELDGIEPRGDDTILGAMVRYRTIETHSLVAERLPLLVRMIHFVGDRQVRNRGTLGGSLMQADPTGEMPLAALTLGAEVTLYSVTGTRTMALEDFFVGSYATAAEPDEVLLKVRYPRHPEHFAFYEVNRRHNDFAIVSVAVVADRGSNGAWQGVRIGLGGVDETPVLAREAMSTAEGSDLSDTVIAEAARVASEFINPATDIRASEAYRRHLTEIYVARAMRDLRDETAVK</sequence>
<organism evidence="5 6">
    <name type="scientific">Limibacillus halophilus</name>
    <dbReference type="NCBI Taxonomy" id="1579333"/>
    <lineage>
        <taxon>Bacteria</taxon>
        <taxon>Pseudomonadati</taxon>
        <taxon>Pseudomonadota</taxon>
        <taxon>Alphaproteobacteria</taxon>
        <taxon>Rhodospirillales</taxon>
        <taxon>Rhodovibrionaceae</taxon>
        <taxon>Limibacillus</taxon>
    </lineage>
</organism>
<dbReference type="Pfam" id="PF03450">
    <property type="entry name" value="CO_deh_flav_C"/>
    <property type="match status" value="1"/>
</dbReference>
<dbReference type="Proteomes" id="UP000581135">
    <property type="component" value="Unassembled WGS sequence"/>
</dbReference>
<dbReference type="PROSITE" id="PS51387">
    <property type="entry name" value="FAD_PCMH"/>
    <property type="match status" value="1"/>
</dbReference>
<evidence type="ECO:0000256" key="3">
    <source>
        <dbReference type="ARBA" id="ARBA00023002"/>
    </source>
</evidence>
<keyword evidence="1" id="KW-0285">Flavoprotein</keyword>
<dbReference type="InterPro" id="IPR005107">
    <property type="entry name" value="CO_DH_flav_C"/>
</dbReference>
<dbReference type="GO" id="GO:0016491">
    <property type="term" value="F:oxidoreductase activity"/>
    <property type="evidence" value="ECO:0007669"/>
    <property type="project" value="UniProtKB-KW"/>
</dbReference>
<protein>
    <submittedName>
        <fullName evidence="5">CO/xanthine dehydrogenase FAD-binding subunit</fullName>
    </submittedName>
</protein>
<evidence type="ECO:0000256" key="1">
    <source>
        <dbReference type="ARBA" id="ARBA00022630"/>
    </source>
</evidence>
<dbReference type="PANTHER" id="PTHR42659">
    <property type="entry name" value="XANTHINE DEHYDROGENASE SUBUNIT C-RELATED"/>
    <property type="match status" value="1"/>
</dbReference>
<comment type="caution">
    <text evidence="5">The sequence shown here is derived from an EMBL/GenBank/DDBJ whole genome shotgun (WGS) entry which is preliminary data.</text>
</comment>
<evidence type="ECO:0000313" key="5">
    <source>
        <dbReference type="EMBL" id="MBB3064503.1"/>
    </source>
</evidence>